<dbReference type="Pfam" id="PF00144">
    <property type="entry name" value="Beta-lactamase"/>
    <property type="match status" value="1"/>
</dbReference>
<keyword evidence="1" id="KW-0732">Signal</keyword>
<reference evidence="4" key="1">
    <citation type="submission" date="2022-01" db="EMBL/GenBank/DDBJ databases">
        <title>Genome sequnece data of strain Bradyrhizobium sp. nov.</title>
        <authorList>
            <person name="Zhang J."/>
        </authorList>
    </citation>
    <scope>NUCLEOTIDE SEQUENCE</scope>
    <source>
        <strain evidence="4">WYCCWR 13023</strain>
    </source>
</reference>
<dbReference type="InterPro" id="IPR001466">
    <property type="entry name" value="Beta-lactam-related"/>
</dbReference>
<dbReference type="InterPro" id="IPR050491">
    <property type="entry name" value="AmpC-like"/>
</dbReference>
<dbReference type="AlphaFoldDB" id="A0A9X1UBA0"/>
<evidence type="ECO:0000313" key="4">
    <source>
        <dbReference type="EMBL" id="MCG2629174.1"/>
    </source>
</evidence>
<feature type="chain" id="PRO_5040889237" evidence="1">
    <location>
        <begin position="23"/>
        <end position="577"/>
    </location>
</feature>
<dbReference type="InterPro" id="IPR012338">
    <property type="entry name" value="Beta-lactam/transpept-like"/>
</dbReference>
<feature type="domain" description="Beta-lactamase-related" evidence="2">
    <location>
        <begin position="48"/>
        <end position="356"/>
    </location>
</feature>
<dbReference type="Gene3D" id="3.40.710.10">
    <property type="entry name" value="DD-peptidase/beta-lactamase superfamily"/>
    <property type="match status" value="1"/>
</dbReference>
<evidence type="ECO:0000313" key="5">
    <source>
        <dbReference type="Proteomes" id="UP001139054"/>
    </source>
</evidence>
<dbReference type="Proteomes" id="UP001139054">
    <property type="component" value="Unassembled WGS sequence"/>
</dbReference>
<comment type="caution">
    <text evidence="4">The sequence shown here is derived from an EMBL/GenBank/DDBJ whole genome shotgun (WGS) entry which is preliminary data.</text>
</comment>
<feature type="signal peptide" evidence="1">
    <location>
        <begin position="1"/>
        <end position="22"/>
    </location>
</feature>
<accession>A0A9X1UBA0</accession>
<gene>
    <name evidence="4" type="ORF">L6654_21270</name>
</gene>
<keyword evidence="4" id="KW-0378">Hydrolase</keyword>
<dbReference type="RefSeq" id="WP_237891039.1">
    <property type="nucleotide sequence ID" value="NZ_JAKLTY010000013.1"/>
</dbReference>
<dbReference type="GO" id="GO:0016787">
    <property type="term" value="F:hydrolase activity"/>
    <property type="evidence" value="ECO:0007669"/>
    <property type="project" value="UniProtKB-KW"/>
</dbReference>
<evidence type="ECO:0000259" key="3">
    <source>
        <dbReference type="Pfam" id="PF11954"/>
    </source>
</evidence>
<dbReference type="EMBL" id="JAKLTY010000013">
    <property type="protein sequence ID" value="MCG2629174.1"/>
    <property type="molecule type" value="Genomic_DNA"/>
</dbReference>
<proteinExistence type="predicted"/>
<organism evidence="4 5">
    <name type="scientific">Bradyrhizobium zhengyangense</name>
    <dbReference type="NCBI Taxonomy" id="2911009"/>
    <lineage>
        <taxon>Bacteria</taxon>
        <taxon>Pseudomonadati</taxon>
        <taxon>Pseudomonadota</taxon>
        <taxon>Alphaproteobacteria</taxon>
        <taxon>Hyphomicrobiales</taxon>
        <taxon>Nitrobacteraceae</taxon>
        <taxon>Bradyrhizobium</taxon>
    </lineage>
</organism>
<dbReference type="InterPro" id="IPR021860">
    <property type="entry name" value="Peptidase_S12_Pab87-rel_C"/>
</dbReference>
<feature type="domain" description="Peptidase S12 Pab87-related C-terminal" evidence="3">
    <location>
        <begin position="384"/>
        <end position="464"/>
    </location>
</feature>
<dbReference type="SUPFAM" id="SSF56601">
    <property type="entry name" value="beta-lactamase/transpeptidase-like"/>
    <property type="match status" value="1"/>
</dbReference>
<evidence type="ECO:0000259" key="2">
    <source>
        <dbReference type="Pfam" id="PF00144"/>
    </source>
</evidence>
<name>A0A9X1UBA0_9BRAD</name>
<evidence type="ECO:0000256" key="1">
    <source>
        <dbReference type="SAM" id="SignalP"/>
    </source>
</evidence>
<dbReference type="PANTHER" id="PTHR46825">
    <property type="entry name" value="D-ALANYL-D-ALANINE-CARBOXYPEPTIDASE/ENDOPEPTIDASE AMPH"/>
    <property type="match status" value="1"/>
</dbReference>
<dbReference type="Pfam" id="PF11954">
    <property type="entry name" value="DUF3471"/>
    <property type="match status" value="1"/>
</dbReference>
<protein>
    <submittedName>
        <fullName evidence="4">Serine hydrolase</fullName>
    </submittedName>
</protein>
<sequence>MLSRIVTAAFAALYLSAPAVVAAQSVPSPAATSSNGPLERAVDQLFARWAEPNSPGAVVAVLQDGKIIYSQGYGAANLEYGVPNTPATVFHLASVSKQFTAFAIHLLAHEGKLSLDDDVRKYVPKLHDFGKLITIRQLLHHTSGVRDQWNLLALAGWRLDDEITDDDVARLLFQQTELNFAPGDQFLYSNSGYTLLAMVVKQVSGQTLPEFAKERIFEPLGMSHTHFQDKYSMIVKDRAYSYARQPDGKYQYIALTYSTVGPSSLFSTVGDLARWDENFYTGDVGGVTLLAEMQQKGKLNNGKNINYASGLSIGKYRGLRTVEHAGGDAAYRTNILRFPDQHFSVVILANAGDLNPAALSFKIADLYLKELLEPAPDKPTLDDKPEVAVDPKILDAYVGDYELRPGFIISISKDNDHLVTRATGQPSFPMYAVSNTAFRLRVVPAEIVFDEVASGGTAQNAVLHQNGANLPLKRITISKPAADRLKAYEGHYYSAELGVIYDVFLREDVLIVHTPRGDLDLQPVGVDAFSTGFPIGNLKFVCADDGKCNAMSIDDGRVKQLRFDKTSLDPIGSKSAQ</sequence>
<dbReference type="PANTHER" id="PTHR46825:SF9">
    <property type="entry name" value="BETA-LACTAMASE-RELATED DOMAIN-CONTAINING PROTEIN"/>
    <property type="match status" value="1"/>
</dbReference>